<dbReference type="Proteomes" id="UP000184216">
    <property type="component" value="Unassembled WGS sequence"/>
</dbReference>
<name>A0AB36P6B7_9FLAO</name>
<evidence type="ECO:0000313" key="2">
    <source>
        <dbReference type="EMBL" id="SHM73490.1"/>
    </source>
</evidence>
<dbReference type="EMBL" id="FRBX01000004">
    <property type="protein sequence ID" value="SHM73490.1"/>
    <property type="molecule type" value="Genomic_DNA"/>
</dbReference>
<evidence type="ECO:0000313" key="3">
    <source>
        <dbReference type="Proteomes" id="UP000184216"/>
    </source>
</evidence>
<keyword evidence="3" id="KW-1185">Reference proteome</keyword>
<comment type="caution">
    <text evidence="1">The sequence shown here is derived from an EMBL/GenBank/DDBJ whole genome shotgun (WGS) entry which is preliminary data.</text>
</comment>
<protein>
    <submittedName>
        <fullName evidence="2">Glycosyltransferase involved in cell wall bisynthesis</fullName>
    </submittedName>
</protein>
<sequence>MKKISRTKAFYIDTYALGSYHEMFNSSLILMCSLIFEEVDCRLSSSSFKVFKNLVNEEIPNNIHFKKVCVLTGKGRFQMLCRYLFSALQNLRYLILAPNDAVLIYPYNNLFGLRLLNFFNKICKKKILIFCHGEMEEIVTDLKTGGFLHRTLTWLCHDFFLNPKVKISEQIHFSVMGEMIKENLSQLLPEDKISKFISIDHSYIFNEVDLKDKKYLDLFCIGTVGLLNETKGMNNFIDFVSKIDPVYQQKLHISVTGKVENNVSILKDFGIDIIEQETAITRNEFDRRVEKLDLLLFFYPINSYKITASGAIMDAIFKKKTILALDNDYFAYVFNKFGEFGYIKNSVDEMINQLYKLIDEKEKKTFNFKQLQEKFAPEAISVQLLTELRRIGYLNF</sequence>
<reference evidence="1 4" key="1">
    <citation type="submission" date="2016-11" db="EMBL/GenBank/DDBJ databases">
        <title>Whole genomes of Flavobacteriaceae.</title>
        <authorList>
            <person name="Stine C."/>
            <person name="Li C."/>
            <person name="Tadesse D."/>
        </authorList>
    </citation>
    <scope>NUCLEOTIDE SEQUENCE [LARGE SCALE GENOMIC DNA]</scope>
    <source>
        <strain evidence="1 4">ATCC 19366</strain>
    </source>
</reference>
<organism evidence="1 4">
    <name type="scientific">Flavobacterium pectinovorum</name>
    <dbReference type="NCBI Taxonomy" id="29533"/>
    <lineage>
        <taxon>Bacteria</taxon>
        <taxon>Pseudomonadati</taxon>
        <taxon>Bacteroidota</taxon>
        <taxon>Flavobacteriia</taxon>
        <taxon>Flavobacteriales</taxon>
        <taxon>Flavobacteriaceae</taxon>
        <taxon>Flavobacterium</taxon>
    </lineage>
</organism>
<dbReference type="EMBL" id="MUHB01000003">
    <property type="protein sequence ID" value="OXB07597.1"/>
    <property type="molecule type" value="Genomic_DNA"/>
</dbReference>
<reference evidence="2 3" key="2">
    <citation type="submission" date="2016-11" db="EMBL/GenBank/DDBJ databases">
        <authorList>
            <person name="Varghese N."/>
            <person name="Submissions S."/>
        </authorList>
    </citation>
    <scope>NUCLEOTIDE SEQUENCE [LARGE SCALE GENOMIC DNA]</scope>
    <source>
        <strain evidence="2 3">DSM 6368</strain>
    </source>
</reference>
<dbReference type="Proteomes" id="UP000198431">
    <property type="component" value="Unassembled WGS sequence"/>
</dbReference>
<dbReference type="RefSeq" id="WP_073395872.1">
    <property type="nucleotide sequence ID" value="NZ_FRBX01000004.1"/>
</dbReference>
<proteinExistence type="predicted"/>
<accession>A0AB36P6B7</accession>
<evidence type="ECO:0000313" key="1">
    <source>
        <dbReference type="EMBL" id="OXB07597.1"/>
    </source>
</evidence>
<gene>
    <name evidence="1" type="ORF">B0A72_01660</name>
    <name evidence="2" type="ORF">SAMN05444387_3036</name>
</gene>
<evidence type="ECO:0000313" key="4">
    <source>
        <dbReference type="Proteomes" id="UP000198431"/>
    </source>
</evidence>
<dbReference type="AlphaFoldDB" id="A0AB36P6B7"/>